<evidence type="ECO:0000256" key="1">
    <source>
        <dbReference type="ARBA" id="ARBA00004609"/>
    </source>
</evidence>
<organism evidence="12 13">
    <name type="scientific">Zingiber officinale</name>
    <name type="common">Ginger</name>
    <name type="synonym">Amomum zingiber</name>
    <dbReference type="NCBI Taxonomy" id="94328"/>
    <lineage>
        <taxon>Eukaryota</taxon>
        <taxon>Viridiplantae</taxon>
        <taxon>Streptophyta</taxon>
        <taxon>Embryophyta</taxon>
        <taxon>Tracheophyta</taxon>
        <taxon>Spermatophyta</taxon>
        <taxon>Magnoliopsida</taxon>
        <taxon>Liliopsida</taxon>
        <taxon>Zingiberales</taxon>
        <taxon>Zingiberaceae</taxon>
        <taxon>Zingiber</taxon>
    </lineage>
</organism>
<comment type="similarity">
    <text evidence="2">Belongs to the fasciclin-like AGP family.</text>
</comment>
<keyword evidence="7" id="KW-0472">Membrane</keyword>
<keyword evidence="4" id="KW-0336">GPI-anchor</keyword>
<dbReference type="AlphaFoldDB" id="A0A8J5KRT0"/>
<keyword evidence="5" id="KW-0732">Signal</keyword>
<dbReference type="InterPro" id="IPR000782">
    <property type="entry name" value="FAS1_domain"/>
</dbReference>
<evidence type="ECO:0000256" key="7">
    <source>
        <dbReference type="ARBA" id="ARBA00023136"/>
    </source>
</evidence>
<keyword evidence="13" id="KW-1185">Reference proteome</keyword>
<evidence type="ECO:0000256" key="2">
    <source>
        <dbReference type="ARBA" id="ARBA00007843"/>
    </source>
</evidence>
<dbReference type="SMART" id="SM00554">
    <property type="entry name" value="FAS1"/>
    <property type="match status" value="1"/>
</dbReference>
<evidence type="ECO:0000256" key="4">
    <source>
        <dbReference type="ARBA" id="ARBA00022622"/>
    </source>
</evidence>
<evidence type="ECO:0000313" key="13">
    <source>
        <dbReference type="Proteomes" id="UP000734854"/>
    </source>
</evidence>
<sequence length="236" mass="24590">MIFLVTLLLPAARSQPTVPPAPAPAGPLNLTAILAKGGQFTSFIRLLQQTRVDEQINSQLNNSFNGLTVFAPTDNAFAALPAGTFNSLSQQKQIQLVLFHVLPRYYSFSTFQTASNPLPTQASGESGVFTLNVTTPSAANSNQANVSTGVVETPIETPLYANVPLVVYPVQRVLLPYAIFGPHPPAPAPSARKSPSSAGASGAAAPEDHTSGATRITGIGRSFVAGALLLAISTLL</sequence>
<dbReference type="PANTHER" id="PTHR32077">
    <property type="entry name" value="FASCICLIN-LIKE ARABINOGALACTAN PROTEIN"/>
    <property type="match status" value="1"/>
</dbReference>
<dbReference type="PROSITE" id="PS50213">
    <property type="entry name" value="FAS1"/>
    <property type="match status" value="1"/>
</dbReference>
<dbReference type="Proteomes" id="UP000734854">
    <property type="component" value="Unassembled WGS sequence"/>
</dbReference>
<dbReference type="Pfam" id="PF02469">
    <property type="entry name" value="Fasciclin"/>
    <property type="match status" value="1"/>
</dbReference>
<evidence type="ECO:0000256" key="5">
    <source>
        <dbReference type="ARBA" id="ARBA00022729"/>
    </source>
</evidence>
<dbReference type="FunFam" id="2.30.180.10:FF:000006">
    <property type="entry name" value="Fasciclin-like arabinogalactan protein 11"/>
    <property type="match status" value="1"/>
</dbReference>
<dbReference type="EMBL" id="JACMSC010000014">
    <property type="protein sequence ID" value="KAG6489977.1"/>
    <property type="molecule type" value="Genomic_DNA"/>
</dbReference>
<feature type="compositionally biased region" description="Low complexity" evidence="10">
    <location>
        <begin position="189"/>
        <end position="205"/>
    </location>
</feature>
<reference evidence="12 13" key="1">
    <citation type="submission" date="2020-08" db="EMBL/GenBank/DDBJ databases">
        <title>Plant Genome Project.</title>
        <authorList>
            <person name="Zhang R.-G."/>
        </authorList>
    </citation>
    <scope>NUCLEOTIDE SEQUENCE [LARGE SCALE GENOMIC DNA]</scope>
    <source>
        <tissue evidence="12">Rhizome</tissue>
    </source>
</reference>
<evidence type="ECO:0000256" key="3">
    <source>
        <dbReference type="ARBA" id="ARBA00022475"/>
    </source>
</evidence>
<dbReference type="Gene3D" id="2.30.180.10">
    <property type="entry name" value="FAS1 domain"/>
    <property type="match status" value="1"/>
</dbReference>
<proteinExistence type="inferred from homology"/>
<accession>A0A8J5KRT0</accession>
<evidence type="ECO:0000259" key="11">
    <source>
        <dbReference type="PROSITE" id="PS50213"/>
    </source>
</evidence>
<comment type="function">
    <text evidence="9">May be a cell surface adhesion protein.</text>
</comment>
<comment type="subcellular location">
    <subcellularLocation>
        <location evidence="1">Cell membrane</location>
        <topology evidence="1">Lipid-anchor</topology>
        <topology evidence="1">GPI-anchor</topology>
    </subcellularLocation>
</comment>
<evidence type="ECO:0000256" key="8">
    <source>
        <dbReference type="ARBA" id="ARBA00023180"/>
    </source>
</evidence>
<dbReference type="SUPFAM" id="SSF82153">
    <property type="entry name" value="FAS1 domain"/>
    <property type="match status" value="1"/>
</dbReference>
<dbReference type="GO" id="GO:0098552">
    <property type="term" value="C:side of membrane"/>
    <property type="evidence" value="ECO:0007669"/>
    <property type="project" value="UniProtKB-KW"/>
</dbReference>
<dbReference type="PANTHER" id="PTHR32077:SF54">
    <property type="entry name" value="FASCICLIN-LIKE ARABINOGALACTAN PROTEIN 13-RELATED"/>
    <property type="match status" value="1"/>
</dbReference>
<dbReference type="GO" id="GO:0009834">
    <property type="term" value="P:plant-type secondary cell wall biogenesis"/>
    <property type="evidence" value="ECO:0007669"/>
    <property type="project" value="UniProtKB-ARBA"/>
</dbReference>
<keyword evidence="4" id="KW-0449">Lipoprotein</keyword>
<evidence type="ECO:0000256" key="10">
    <source>
        <dbReference type="SAM" id="MobiDB-lite"/>
    </source>
</evidence>
<feature type="region of interest" description="Disordered" evidence="10">
    <location>
        <begin position="185"/>
        <end position="213"/>
    </location>
</feature>
<comment type="caution">
    <text evidence="12">The sequence shown here is derived from an EMBL/GenBank/DDBJ whole genome shotgun (WGS) entry which is preliminary data.</text>
</comment>
<keyword evidence="6" id="KW-0654">Proteoglycan</keyword>
<evidence type="ECO:0000313" key="12">
    <source>
        <dbReference type="EMBL" id="KAG6489977.1"/>
    </source>
</evidence>
<protein>
    <recommendedName>
        <fullName evidence="11">FAS1 domain-containing protein</fullName>
    </recommendedName>
</protein>
<keyword evidence="3" id="KW-1003">Cell membrane</keyword>
<evidence type="ECO:0000256" key="6">
    <source>
        <dbReference type="ARBA" id="ARBA00022974"/>
    </source>
</evidence>
<gene>
    <name evidence="12" type="ORF">ZIOFF_051259</name>
</gene>
<evidence type="ECO:0000256" key="9">
    <source>
        <dbReference type="ARBA" id="ARBA00024686"/>
    </source>
</evidence>
<keyword evidence="8" id="KW-0325">Glycoprotein</keyword>
<name>A0A8J5KRT0_ZINOF</name>
<feature type="domain" description="FAS1" evidence="11">
    <location>
        <begin position="27"/>
        <end position="174"/>
    </location>
</feature>
<dbReference type="InterPro" id="IPR036378">
    <property type="entry name" value="FAS1_dom_sf"/>
</dbReference>
<dbReference type="GO" id="GO:0005886">
    <property type="term" value="C:plasma membrane"/>
    <property type="evidence" value="ECO:0007669"/>
    <property type="project" value="UniProtKB-SubCell"/>
</dbReference>
<dbReference type="InterPro" id="IPR045003">
    <property type="entry name" value="FLA_A"/>
</dbReference>